<protein>
    <submittedName>
        <fullName evidence="1">Uncharacterized protein</fullName>
    </submittedName>
</protein>
<evidence type="ECO:0000313" key="2">
    <source>
        <dbReference type="Proteomes" id="UP000054721"/>
    </source>
</evidence>
<dbReference type="EMBL" id="JYDW01002384">
    <property type="protein sequence ID" value="KRZ46731.1"/>
    <property type="molecule type" value="Genomic_DNA"/>
</dbReference>
<evidence type="ECO:0000313" key="1">
    <source>
        <dbReference type="EMBL" id="KRZ46731.1"/>
    </source>
</evidence>
<reference evidence="1 2" key="1">
    <citation type="submission" date="2015-05" db="EMBL/GenBank/DDBJ databases">
        <title>Evolution of Trichinella species and genotypes.</title>
        <authorList>
            <person name="Korhonen P.K."/>
            <person name="Edoardo P."/>
            <person name="Giuseppe L.R."/>
            <person name="Gasser R.B."/>
        </authorList>
    </citation>
    <scope>NUCLEOTIDE SEQUENCE [LARGE SCALE GENOMIC DNA]</scope>
    <source>
        <strain evidence="1">ISS10</strain>
    </source>
</reference>
<sequence length="33" mass="3748">MNVLEIAGSENRMSCLVKSYAVEPYFTSRILII</sequence>
<gene>
    <name evidence="1" type="ORF">T02_178</name>
</gene>
<organism evidence="1 2">
    <name type="scientific">Trichinella nativa</name>
    <dbReference type="NCBI Taxonomy" id="6335"/>
    <lineage>
        <taxon>Eukaryota</taxon>
        <taxon>Metazoa</taxon>
        <taxon>Ecdysozoa</taxon>
        <taxon>Nematoda</taxon>
        <taxon>Enoplea</taxon>
        <taxon>Dorylaimia</taxon>
        <taxon>Trichinellida</taxon>
        <taxon>Trichinellidae</taxon>
        <taxon>Trichinella</taxon>
    </lineage>
</organism>
<dbReference type="OrthoDB" id="10356384at2759"/>
<accession>A0A0V1KHH3</accession>
<proteinExistence type="predicted"/>
<comment type="caution">
    <text evidence="1">The sequence shown here is derived from an EMBL/GenBank/DDBJ whole genome shotgun (WGS) entry which is preliminary data.</text>
</comment>
<dbReference type="Proteomes" id="UP000054721">
    <property type="component" value="Unassembled WGS sequence"/>
</dbReference>
<name>A0A0V1KHH3_9BILA</name>
<dbReference type="AlphaFoldDB" id="A0A0V1KHH3"/>
<keyword evidence="2" id="KW-1185">Reference proteome</keyword>